<dbReference type="RefSeq" id="WP_204607410.1">
    <property type="nucleotide sequence ID" value="NZ_BAAAJX010000017.1"/>
</dbReference>
<evidence type="ECO:0000313" key="1">
    <source>
        <dbReference type="EMBL" id="GAA1494722.1"/>
    </source>
</evidence>
<reference evidence="1 2" key="1">
    <citation type="journal article" date="2019" name="Int. J. Syst. Evol. Microbiol.">
        <title>The Global Catalogue of Microorganisms (GCM) 10K type strain sequencing project: providing services to taxonomists for standard genome sequencing and annotation.</title>
        <authorList>
            <consortium name="The Broad Institute Genomics Platform"/>
            <consortium name="The Broad Institute Genome Sequencing Center for Infectious Disease"/>
            <person name="Wu L."/>
            <person name="Ma J."/>
        </authorList>
    </citation>
    <scope>NUCLEOTIDE SEQUENCE [LARGE SCALE GENOMIC DNA]</scope>
    <source>
        <strain evidence="1 2">JCM 12140</strain>
    </source>
</reference>
<dbReference type="EMBL" id="BAAAJX010000017">
    <property type="protein sequence ID" value="GAA1494722.1"/>
    <property type="molecule type" value="Genomic_DNA"/>
</dbReference>
<dbReference type="Proteomes" id="UP001501742">
    <property type="component" value="Unassembled WGS sequence"/>
</dbReference>
<gene>
    <name evidence="1" type="ORF">GCM10009627_30680</name>
</gene>
<keyword evidence="2" id="KW-1185">Reference proteome</keyword>
<proteinExistence type="predicted"/>
<sequence>MRYHKTAEGTWMRCRAITRRGQGVTDCPIGGDGHVSGRAGIAARGGGVEARWENGDHVHAKVSSMGEDGTFTVTSPKGFRKVYTAVGRLLTLRERAKATLRSE</sequence>
<organism evidence="1 2">
    <name type="scientific">Curtobacterium herbarum</name>
    <dbReference type="NCBI Taxonomy" id="150122"/>
    <lineage>
        <taxon>Bacteria</taxon>
        <taxon>Bacillati</taxon>
        <taxon>Actinomycetota</taxon>
        <taxon>Actinomycetes</taxon>
        <taxon>Micrococcales</taxon>
        <taxon>Microbacteriaceae</taxon>
        <taxon>Curtobacterium</taxon>
    </lineage>
</organism>
<accession>A0ABN1ZGQ1</accession>
<evidence type="ECO:0000313" key="2">
    <source>
        <dbReference type="Proteomes" id="UP001501742"/>
    </source>
</evidence>
<protein>
    <submittedName>
        <fullName evidence="1">Uncharacterized protein</fullName>
    </submittedName>
</protein>
<comment type="caution">
    <text evidence="1">The sequence shown here is derived from an EMBL/GenBank/DDBJ whole genome shotgun (WGS) entry which is preliminary data.</text>
</comment>
<name>A0ABN1ZGQ1_9MICO</name>